<keyword evidence="3" id="KW-1185">Reference proteome</keyword>
<evidence type="ECO:0008006" key="4">
    <source>
        <dbReference type="Google" id="ProtNLM"/>
    </source>
</evidence>
<protein>
    <recommendedName>
        <fullName evidence="4">Lipoprotein</fullName>
    </recommendedName>
</protein>
<dbReference type="eggNOG" id="COG3266">
    <property type="taxonomic scope" value="Bacteria"/>
</dbReference>
<evidence type="ECO:0000313" key="2">
    <source>
        <dbReference type="EMBL" id="AEF41749.1"/>
    </source>
</evidence>
<evidence type="ECO:0000313" key="3">
    <source>
        <dbReference type="Proteomes" id="UP000009235"/>
    </source>
</evidence>
<accession>F6EP89</accession>
<evidence type="ECO:0000256" key="1">
    <source>
        <dbReference type="SAM" id="MobiDB-lite"/>
    </source>
</evidence>
<gene>
    <name evidence="2" type="ordered locus">AS9A_3307</name>
</gene>
<dbReference type="EMBL" id="CP002786">
    <property type="protein sequence ID" value="AEF41749.1"/>
    <property type="molecule type" value="Genomic_DNA"/>
</dbReference>
<feature type="region of interest" description="Disordered" evidence="1">
    <location>
        <begin position="1"/>
        <end position="25"/>
    </location>
</feature>
<organism evidence="2 3">
    <name type="scientific">Hoyosella subflava (strain DSM 45089 / JCM 17490 / NBRC 109087 / DQS3-9A1)</name>
    <name type="common">Amycolicicoccus subflavus</name>
    <dbReference type="NCBI Taxonomy" id="443218"/>
    <lineage>
        <taxon>Bacteria</taxon>
        <taxon>Bacillati</taxon>
        <taxon>Actinomycetota</taxon>
        <taxon>Actinomycetes</taxon>
        <taxon>Mycobacteriales</taxon>
        <taxon>Hoyosellaceae</taxon>
        <taxon>Hoyosella</taxon>
    </lineage>
</organism>
<dbReference type="STRING" id="443218.AS9A_3307"/>
<dbReference type="HOGENOM" id="CLU_037716_2_0_11"/>
<sequence>MNEHVPKETDSETGQPVPEVVGDGDGGIALSASQQFFGRAPFVVLAPEDDHDAIVRGASLAVATSVPLLVVGPADEASIAQELGRLNADTAVAVGSVPAIDGADILAIDGSPEQLSELTGLTFRPEELSDISEAGAALAALDSSEHVLLTIPSAVVEPSENTGDGSVAATDATLPSFGRGSQDTQVVVFTSPNGVPEPGERADHVAATAVAKAAGAQVVVLPVPDPRVNRESVDAVRENADATILALGSHFGTSAQIRERIDSALNVAELPGGGQLIYPGRRMIALYGHPGVPAMGVLGEQGPEDAIARARELAGLYEDYSGEAVIPALEVIVTVASVSPGADNQYSNVSRVEDIRPWVDAARDEGTYIVLDLQPGRTDFLTQAKLFEELLAEPHVGLALDPEWRLRPDQVHLRQVGQVDASEVNEVIEWLADLTAEHNLPQKLLVLHQFQTRMITNRDQLDTSREEVSLLIHADGHGVPAQKMDTWNVLKQDLSDDIWLGWKNFYDEDSPTFTPAETMYVEPAPWFVSYQ</sequence>
<dbReference type="Proteomes" id="UP000009235">
    <property type="component" value="Chromosome"/>
</dbReference>
<feature type="compositionally biased region" description="Basic and acidic residues" evidence="1">
    <location>
        <begin position="1"/>
        <end position="10"/>
    </location>
</feature>
<proteinExistence type="predicted"/>
<dbReference type="KEGG" id="asd:AS9A_3307"/>
<name>F6EP89_HOYSD</name>
<reference evidence="2 3" key="1">
    <citation type="journal article" date="2011" name="J. Bacteriol.">
        <title>Complete genome sequence of Amycolicicoccus subflavus DQS3-9A1T, an actinomycete isolated from crude oil-polluted soil.</title>
        <authorList>
            <person name="Cai M."/>
            <person name="Chen W.M."/>
            <person name="Nie Y."/>
            <person name="Chi C.Q."/>
            <person name="Wang Y.N."/>
            <person name="Tang Y.Q."/>
            <person name="Li G.Y."/>
            <person name="Wu X.L."/>
        </authorList>
    </citation>
    <scope>NUCLEOTIDE SEQUENCE [LARGE SCALE GENOMIC DNA]</scope>
    <source>
        <strain evidence="3">DSM 45089 / DQS3-9A1</strain>
    </source>
</reference>
<dbReference type="AlphaFoldDB" id="F6EP89"/>